<name>A0A3M7SPD9_BRAPC</name>
<protein>
    <submittedName>
        <fullName evidence="1">Uncharacterized protein</fullName>
    </submittedName>
</protein>
<organism evidence="1 2">
    <name type="scientific">Brachionus plicatilis</name>
    <name type="common">Marine rotifer</name>
    <name type="synonym">Brachionus muelleri</name>
    <dbReference type="NCBI Taxonomy" id="10195"/>
    <lineage>
        <taxon>Eukaryota</taxon>
        <taxon>Metazoa</taxon>
        <taxon>Spiralia</taxon>
        <taxon>Gnathifera</taxon>
        <taxon>Rotifera</taxon>
        <taxon>Eurotatoria</taxon>
        <taxon>Monogononta</taxon>
        <taxon>Pseudotrocha</taxon>
        <taxon>Ploima</taxon>
        <taxon>Brachionidae</taxon>
        <taxon>Brachionus</taxon>
    </lineage>
</organism>
<comment type="caution">
    <text evidence="1">The sequence shown here is derived from an EMBL/GenBank/DDBJ whole genome shotgun (WGS) entry which is preliminary data.</text>
</comment>
<proteinExistence type="predicted"/>
<dbReference type="AlphaFoldDB" id="A0A3M7SPD9"/>
<dbReference type="EMBL" id="REGN01000996">
    <property type="protein sequence ID" value="RNA37714.1"/>
    <property type="molecule type" value="Genomic_DNA"/>
</dbReference>
<evidence type="ECO:0000313" key="1">
    <source>
        <dbReference type="EMBL" id="RNA37714.1"/>
    </source>
</evidence>
<feature type="non-terminal residue" evidence="1">
    <location>
        <position position="60"/>
    </location>
</feature>
<sequence>MFYFNFFTATQIYEKGYLENIKDLNVSENEIEKNRLETNWTAMETISNEKEMFFPNNIRE</sequence>
<reference evidence="1 2" key="1">
    <citation type="journal article" date="2018" name="Sci. Rep.">
        <title>Genomic signatures of local adaptation to the degree of environmental predictability in rotifers.</title>
        <authorList>
            <person name="Franch-Gras L."/>
            <person name="Hahn C."/>
            <person name="Garcia-Roger E.M."/>
            <person name="Carmona M.J."/>
            <person name="Serra M."/>
            <person name="Gomez A."/>
        </authorList>
    </citation>
    <scope>NUCLEOTIDE SEQUENCE [LARGE SCALE GENOMIC DNA]</scope>
    <source>
        <strain evidence="1">HYR1</strain>
    </source>
</reference>
<keyword evidence="2" id="KW-1185">Reference proteome</keyword>
<accession>A0A3M7SPD9</accession>
<dbReference type="Proteomes" id="UP000276133">
    <property type="component" value="Unassembled WGS sequence"/>
</dbReference>
<evidence type="ECO:0000313" key="2">
    <source>
        <dbReference type="Proteomes" id="UP000276133"/>
    </source>
</evidence>
<gene>
    <name evidence="1" type="ORF">BpHYR1_004218</name>
</gene>